<feature type="domain" description="G" evidence="7">
    <location>
        <begin position="50"/>
        <end position="112"/>
    </location>
</feature>
<keyword evidence="9" id="KW-1185">Reference proteome</keyword>
<name>A0AAV9QI49_9PEZI</name>
<dbReference type="EMBL" id="JAXLQG010000004">
    <property type="protein sequence ID" value="KAK5541164.1"/>
    <property type="molecule type" value="Genomic_DNA"/>
</dbReference>
<dbReference type="SUPFAM" id="SSF69060">
    <property type="entry name" value="Arp2/3 complex 21 kDa subunit ARPC3"/>
    <property type="match status" value="1"/>
</dbReference>
<dbReference type="Proteomes" id="UP001345827">
    <property type="component" value="Unassembled WGS sequence"/>
</dbReference>
<proteinExistence type="inferred from homology"/>
<reference evidence="8 9" key="1">
    <citation type="submission" date="2023-06" db="EMBL/GenBank/DDBJ databases">
        <title>Black Yeasts Isolated from many extreme environments.</title>
        <authorList>
            <person name="Coleine C."/>
            <person name="Stajich J.E."/>
            <person name="Selbmann L."/>
        </authorList>
    </citation>
    <scope>NUCLEOTIDE SEQUENCE [LARGE SCALE GENOMIC DNA]</scope>
    <source>
        <strain evidence="8 9">CCFEE 5887</strain>
    </source>
</reference>
<dbReference type="GO" id="GO:0005525">
    <property type="term" value="F:GTP binding"/>
    <property type="evidence" value="ECO:0007669"/>
    <property type="project" value="InterPro"/>
</dbReference>
<accession>A0AAV9QI49</accession>
<evidence type="ECO:0000313" key="9">
    <source>
        <dbReference type="Proteomes" id="UP001345827"/>
    </source>
</evidence>
<evidence type="ECO:0000256" key="2">
    <source>
        <dbReference type="ARBA" id="ARBA00010856"/>
    </source>
</evidence>
<dbReference type="InterPro" id="IPR007204">
    <property type="entry name" value="ARPC3"/>
</dbReference>
<evidence type="ECO:0000256" key="1">
    <source>
        <dbReference type="ARBA" id="ARBA00004245"/>
    </source>
</evidence>
<keyword evidence="3" id="KW-0963">Cytoplasm</keyword>
<dbReference type="InterPro" id="IPR027417">
    <property type="entry name" value="P-loop_NTPase"/>
</dbReference>
<keyword evidence="5" id="KW-0206">Cytoskeleton</keyword>
<evidence type="ECO:0000313" key="8">
    <source>
        <dbReference type="EMBL" id="KAK5541164.1"/>
    </source>
</evidence>
<dbReference type="Pfam" id="PF01926">
    <property type="entry name" value="MMR_HSR1"/>
    <property type="match status" value="1"/>
</dbReference>
<sequence>MDPRSVEDGVVHSPRIGSRLSEIIQNMQKQQVSSTERQDRRPIIVRDIVVAVMGATGAGKSTFIRRVTENDTVVVGDGLKSVTQQMQPFQVQHEGKHFSIVDTPGFNDTHRSDSEVLKELAQWLDSFYRDGQKISGILYLHSISAPRMSGSALRNLRMFRKLCGEEFMKNVVLGTTFWDVVGEDVGTSREAELLETDGFFKDMQDRGCEVVRISNDRDECLQLLARFSAKQPSVMRIQKELFEGKPLTETAAASAVSQELADLQSRNNKMHADVEQQLQRKTMKFELEQAYSLQLDRRAHEEKMGDLAVQQEELRREMSHQKAQSDESLASASRVMSQQNQGYRVELDKLSNFALLPLRTKTRGPAYTLPQLPANTNPLDVDPDSESYDCLDEILSLFRANTFFRNFEIKGPADRMLIYGILFVSDCLTKVKPNMDSRSAEKALINGALEQFSIPGEPGFPLNQAFEAPRDRTEAETLRSYLSQVRQELASRLHARLYEGGATVPSKWWLSFTKRKFMGKSL</sequence>
<dbReference type="GO" id="GO:0030833">
    <property type="term" value="P:regulation of actin filament polymerization"/>
    <property type="evidence" value="ECO:0007669"/>
    <property type="project" value="InterPro"/>
</dbReference>
<dbReference type="SUPFAM" id="SSF52540">
    <property type="entry name" value="P-loop containing nucleoside triphosphate hydrolases"/>
    <property type="match status" value="1"/>
</dbReference>
<keyword evidence="4" id="KW-0009">Actin-binding</keyword>
<comment type="subcellular location">
    <subcellularLocation>
        <location evidence="1">Cytoplasm</location>
        <location evidence="1">Cytoskeleton</location>
    </subcellularLocation>
</comment>
<dbReference type="GO" id="GO:0034314">
    <property type="term" value="P:Arp2/3 complex-mediated actin nucleation"/>
    <property type="evidence" value="ECO:0007669"/>
    <property type="project" value="InterPro"/>
</dbReference>
<evidence type="ECO:0000256" key="6">
    <source>
        <dbReference type="SAM" id="Coils"/>
    </source>
</evidence>
<gene>
    <name evidence="8" type="primary">ARC18</name>
    <name evidence="8" type="ORF">LTR25_002941</name>
</gene>
<dbReference type="CDD" id="cd00882">
    <property type="entry name" value="Ras_like_GTPase"/>
    <property type="match status" value="1"/>
</dbReference>
<keyword evidence="6" id="KW-0175">Coiled coil</keyword>
<comment type="caution">
    <text evidence="8">The sequence shown here is derived from an EMBL/GenBank/DDBJ whole genome shotgun (WGS) entry which is preliminary data.</text>
</comment>
<dbReference type="AlphaFoldDB" id="A0AAV9QI49"/>
<protein>
    <submittedName>
        <fullName evidence="8">Subunit of the Arp2/3 complex</fullName>
    </submittedName>
</protein>
<dbReference type="Pfam" id="PF04062">
    <property type="entry name" value="P21-Arc"/>
    <property type="match status" value="1"/>
</dbReference>
<feature type="coiled-coil region" evidence="6">
    <location>
        <begin position="260"/>
        <end position="317"/>
    </location>
</feature>
<evidence type="ECO:0000256" key="4">
    <source>
        <dbReference type="ARBA" id="ARBA00023203"/>
    </source>
</evidence>
<dbReference type="InterPro" id="IPR036753">
    <property type="entry name" value="ARPC3_sf"/>
</dbReference>
<evidence type="ECO:0000256" key="5">
    <source>
        <dbReference type="ARBA" id="ARBA00023212"/>
    </source>
</evidence>
<comment type="similarity">
    <text evidence="2">Belongs to the ARPC3 family.</text>
</comment>
<dbReference type="FunFam" id="1.10.1760.10:FF:000002">
    <property type="entry name" value="Actin-related protein 2/3 complex subunit 3"/>
    <property type="match status" value="1"/>
</dbReference>
<evidence type="ECO:0000259" key="7">
    <source>
        <dbReference type="Pfam" id="PF01926"/>
    </source>
</evidence>
<dbReference type="GO" id="GO:0005885">
    <property type="term" value="C:Arp2/3 protein complex"/>
    <property type="evidence" value="ECO:0007669"/>
    <property type="project" value="InterPro"/>
</dbReference>
<organism evidence="8 9">
    <name type="scientific">Vermiconidia calcicola</name>
    <dbReference type="NCBI Taxonomy" id="1690605"/>
    <lineage>
        <taxon>Eukaryota</taxon>
        <taxon>Fungi</taxon>
        <taxon>Dikarya</taxon>
        <taxon>Ascomycota</taxon>
        <taxon>Pezizomycotina</taxon>
        <taxon>Dothideomycetes</taxon>
        <taxon>Dothideomycetidae</taxon>
        <taxon>Mycosphaerellales</taxon>
        <taxon>Extremaceae</taxon>
        <taxon>Vermiconidia</taxon>
    </lineage>
</organism>
<evidence type="ECO:0000256" key="3">
    <source>
        <dbReference type="ARBA" id="ARBA00022490"/>
    </source>
</evidence>
<dbReference type="PANTHER" id="PTHR12391">
    <property type="entry name" value="ARP2/3 COMPLEX 21 KD SUBUNIT"/>
    <property type="match status" value="1"/>
</dbReference>
<dbReference type="GO" id="GO:0003779">
    <property type="term" value="F:actin binding"/>
    <property type="evidence" value="ECO:0007669"/>
    <property type="project" value="UniProtKB-KW"/>
</dbReference>
<dbReference type="InterPro" id="IPR006073">
    <property type="entry name" value="GTP-bd"/>
</dbReference>
<dbReference type="Gene3D" id="3.40.50.300">
    <property type="entry name" value="P-loop containing nucleotide triphosphate hydrolases"/>
    <property type="match status" value="1"/>
</dbReference>
<dbReference type="Gene3D" id="1.10.1760.10">
    <property type="entry name" value="Actin-related protein 2/3 complex subunit 3"/>
    <property type="match status" value="1"/>
</dbReference>